<feature type="compositionally biased region" description="Basic and acidic residues" evidence="4">
    <location>
        <begin position="201"/>
        <end position="210"/>
    </location>
</feature>
<feature type="domain" description="HTH tetR-type" evidence="5">
    <location>
        <begin position="8"/>
        <end position="53"/>
    </location>
</feature>
<keyword evidence="8" id="KW-1185">Reference proteome</keyword>
<organism evidence="7 8">
    <name type="scientific">Nocardia ninae NBRC 108245</name>
    <dbReference type="NCBI Taxonomy" id="1210091"/>
    <lineage>
        <taxon>Bacteria</taxon>
        <taxon>Bacillati</taxon>
        <taxon>Actinomycetota</taxon>
        <taxon>Actinomycetes</taxon>
        <taxon>Mycobacteriales</taxon>
        <taxon>Nocardiaceae</taxon>
        <taxon>Nocardia</taxon>
    </lineage>
</organism>
<dbReference type="Proteomes" id="UP000321424">
    <property type="component" value="Unassembled WGS sequence"/>
</dbReference>
<dbReference type="OrthoDB" id="4567939at2"/>
<gene>
    <name evidence="7" type="ORF">NN4_42490</name>
</gene>
<evidence type="ECO:0000256" key="3">
    <source>
        <dbReference type="ARBA" id="ARBA00023163"/>
    </source>
</evidence>
<dbReference type="SUPFAM" id="SSF48498">
    <property type="entry name" value="Tetracyclin repressor-like, C-terminal domain"/>
    <property type="match status" value="1"/>
</dbReference>
<dbReference type="Pfam" id="PF00440">
    <property type="entry name" value="TetR_N"/>
    <property type="match status" value="1"/>
</dbReference>
<name>A0A511MGB9_9NOCA</name>
<evidence type="ECO:0000313" key="7">
    <source>
        <dbReference type="EMBL" id="GEM39730.1"/>
    </source>
</evidence>
<evidence type="ECO:0000256" key="2">
    <source>
        <dbReference type="ARBA" id="ARBA00023125"/>
    </source>
</evidence>
<dbReference type="AlphaFoldDB" id="A0A511MGB9"/>
<dbReference type="InterPro" id="IPR054156">
    <property type="entry name" value="YxaF_TetR_C"/>
</dbReference>
<evidence type="ECO:0000256" key="4">
    <source>
        <dbReference type="SAM" id="MobiDB-lite"/>
    </source>
</evidence>
<dbReference type="PANTHER" id="PTHR47506">
    <property type="entry name" value="TRANSCRIPTIONAL REGULATORY PROTEIN"/>
    <property type="match status" value="1"/>
</dbReference>
<dbReference type="EMBL" id="BJXA01000027">
    <property type="protein sequence ID" value="GEM39730.1"/>
    <property type="molecule type" value="Genomic_DNA"/>
</dbReference>
<protein>
    <submittedName>
        <fullName evidence="7">Putative transcriptional regulator, TetR family protein</fullName>
    </submittedName>
</protein>
<proteinExistence type="predicted"/>
<evidence type="ECO:0000256" key="1">
    <source>
        <dbReference type="ARBA" id="ARBA00023015"/>
    </source>
</evidence>
<comment type="caution">
    <text evidence="7">The sequence shown here is derived from an EMBL/GenBank/DDBJ whole genome shotgun (WGS) entry which is preliminary data.</text>
</comment>
<dbReference type="Pfam" id="PF21993">
    <property type="entry name" value="TetR_C_13_2"/>
    <property type="match status" value="1"/>
</dbReference>
<dbReference type="InterPro" id="IPR036271">
    <property type="entry name" value="Tet_transcr_reg_TetR-rel_C_sf"/>
</dbReference>
<dbReference type="InterPro" id="IPR009057">
    <property type="entry name" value="Homeodomain-like_sf"/>
</dbReference>
<sequence length="210" mass="21855">MTGPRARLIESAIELVRVQGVHAAGLTALLDRSKASRNSLYQHFPSGKSELVATATTIAGARLTTVIEKITASRSPDRWLESLIGWWVTTLQASAYRAGCPIVGAALAESEPDIQAAAGAAFADWHDKLGAGFAAAGIPDAEAKSFASFVISAMEGAIVQSRAVKSTQPLTDAQKHLSVLLDHYLPAPAEGDGAVATSGEPRAEQHSGGQ</sequence>
<dbReference type="InterPro" id="IPR001647">
    <property type="entry name" value="HTH_TetR"/>
</dbReference>
<dbReference type="RefSeq" id="WP_147133935.1">
    <property type="nucleotide sequence ID" value="NZ_BJXA01000027.1"/>
</dbReference>
<dbReference type="SUPFAM" id="SSF46689">
    <property type="entry name" value="Homeodomain-like"/>
    <property type="match status" value="1"/>
</dbReference>
<keyword evidence="3" id="KW-0804">Transcription</keyword>
<evidence type="ECO:0000259" key="6">
    <source>
        <dbReference type="Pfam" id="PF21993"/>
    </source>
</evidence>
<accession>A0A511MGB9</accession>
<reference evidence="7 8" key="1">
    <citation type="submission" date="2019-07" db="EMBL/GenBank/DDBJ databases">
        <title>Whole genome shotgun sequence of Nocardia ninae NBRC 108245.</title>
        <authorList>
            <person name="Hosoyama A."/>
            <person name="Uohara A."/>
            <person name="Ohji S."/>
            <person name="Ichikawa N."/>
        </authorList>
    </citation>
    <scope>NUCLEOTIDE SEQUENCE [LARGE SCALE GENOMIC DNA]</scope>
    <source>
        <strain evidence="7 8">NBRC 108245</strain>
    </source>
</reference>
<dbReference type="PANTHER" id="PTHR47506:SF3">
    <property type="entry name" value="HTH-TYPE TRANSCRIPTIONAL REGULATOR LMRA"/>
    <property type="match status" value="1"/>
</dbReference>
<keyword evidence="1" id="KW-0805">Transcription regulation</keyword>
<dbReference type="GO" id="GO:0003677">
    <property type="term" value="F:DNA binding"/>
    <property type="evidence" value="ECO:0007669"/>
    <property type="project" value="UniProtKB-KW"/>
</dbReference>
<feature type="domain" description="Transcriptional regulator LmrA/YxaF-like C-terminal" evidence="6">
    <location>
        <begin position="80"/>
        <end position="176"/>
    </location>
</feature>
<evidence type="ECO:0000313" key="8">
    <source>
        <dbReference type="Proteomes" id="UP000321424"/>
    </source>
</evidence>
<feature type="region of interest" description="Disordered" evidence="4">
    <location>
        <begin position="190"/>
        <end position="210"/>
    </location>
</feature>
<evidence type="ECO:0000259" key="5">
    <source>
        <dbReference type="Pfam" id="PF00440"/>
    </source>
</evidence>
<keyword evidence="2" id="KW-0238">DNA-binding</keyword>
<dbReference type="Gene3D" id="1.10.357.10">
    <property type="entry name" value="Tetracycline Repressor, domain 2"/>
    <property type="match status" value="1"/>
</dbReference>